<sequence length="314" mass="33783">MALLRASPLLRTLAHDAAGLRGMATEASKKDIVHFLSNQDSDVEVDSAIKGYMRAAYKAGKSIPPEKPEEVYELSSKVQRKYIAAQIVDSGIQGVSVPLAWEHEGPASLNRYAAQLLSIGAKAGFEEPMVEVRKRVAEKAAISGSAKELLNSIKPYTSPEFHSALMEALASVEADGESVSLDGASAGYKKFAEKVKAVAEAHKLPWKMLLDNSKPSIGQTKEYAAWVQSARVADTKAEISVLQAEATALLDRHLTKSAQQIKQEQEAAMAALHKRIEANKGAAWAEQYKKDLAALAAYDAQCQADPVNGPKISA</sequence>
<gene>
    <name evidence="1" type="ORF">DTER00134_LOCUS22027</name>
</gene>
<dbReference type="EMBL" id="HBIP01036270">
    <property type="protein sequence ID" value="CAE0506951.1"/>
    <property type="molecule type" value="Transcribed_RNA"/>
</dbReference>
<proteinExistence type="predicted"/>
<accession>A0A7S3R9S3</accession>
<reference evidence="1" key="1">
    <citation type="submission" date="2021-01" db="EMBL/GenBank/DDBJ databases">
        <authorList>
            <person name="Corre E."/>
            <person name="Pelletier E."/>
            <person name="Niang G."/>
            <person name="Scheremetjew M."/>
            <person name="Finn R."/>
            <person name="Kale V."/>
            <person name="Holt S."/>
            <person name="Cochrane G."/>
            <person name="Meng A."/>
            <person name="Brown T."/>
            <person name="Cohen L."/>
        </authorList>
    </citation>
    <scope>NUCLEOTIDE SEQUENCE</scope>
    <source>
        <strain evidence="1">CCMP1320</strain>
    </source>
</reference>
<evidence type="ECO:0000313" key="1">
    <source>
        <dbReference type="EMBL" id="CAE0506951.1"/>
    </source>
</evidence>
<dbReference type="AlphaFoldDB" id="A0A7S3R9S3"/>
<protein>
    <submittedName>
        <fullName evidence="1">Uncharacterized protein</fullName>
    </submittedName>
</protein>
<name>A0A7S3R9S3_DUNTE</name>
<organism evidence="1">
    <name type="scientific">Dunaliella tertiolecta</name>
    <name type="common">Green alga</name>
    <dbReference type="NCBI Taxonomy" id="3047"/>
    <lineage>
        <taxon>Eukaryota</taxon>
        <taxon>Viridiplantae</taxon>
        <taxon>Chlorophyta</taxon>
        <taxon>core chlorophytes</taxon>
        <taxon>Chlorophyceae</taxon>
        <taxon>CS clade</taxon>
        <taxon>Chlamydomonadales</taxon>
        <taxon>Dunaliellaceae</taxon>
        <taxon>Dunaliella</taxon>
    </lineage>
</organism>